<feature type="transmembrane region" description="Helical" evidence="2">
    <location>
        <begin position="220"/>
        <end position="242"/>
    </location>
</feature>
<evidence type="ECO:0000256" key="1">
    <source>
        <dbReference type="SAM" id="MobiDB-lite"/>
    </source>
</evidence>
<keyword evidence="4" id="KW-1185">Reference proteome</keyword>
<protein>
    <recommendedName>
        <fullName evidence="5">Hydrogenase expression protein</fullName>
    </recommendedName>
</protein>
<gene>
    <name evidence="3" type="ORF">AGRA3207_002260</name>
</gene>
<evidence type="ECO:0000313" key="3">
    <source>
        <dbReference type="EMBL" id="QXJ21410.1"/>
    </source>
</evidence>
<name>A0ABX8QRJ8_9ACTN</name>
<feature type="compositionally biased region" description="Low complexity" evidence="1">
    <location>
        <begin position="328"/>
        <end position="337"/>
    </location>
</feature>
<organism evidence="3 4">
    <name type="scientific">Actinomadura graeca</name>
    <dbReference type="NCBI Taxonomy" id="2750812"/>
    <lineage>
        <taxon>Bacteria</taxon>
        <taxon>Bacillati</taxon>
        <taxon>Actinomycetota</taxon>
        <taxon>Actinomycetes</taxon>
        <taxon>Streptosporangiales</taxon>
        <taxon>Thermomonosporaceae</taxon>
        <taxon>Actinomadura</taxon>
    </lineage>
</organism>
<evidence type="ECO:0000256" key="2">
    <source>
        <dbReference type="SAM" id="Phobius"/>
    </source>
</evidence>
<reference evidence="3" key="1">
    <citation type="submission" date="2020-07" db="EMBL/GenBank/DDBJ databases">
        <authorList>
            <person name="Tarantini F.S."/>
            <person name="Hong K.W."/>
            <person name="Chan K.G."/>
        </authorList>
    </citation>
    <scope>NUCLEOTIDE SEQUENCE</scope>
    <source>
        <strain evidence="3">32-07</strain>
    </source>
</reference>
<keyword evidence="2" id="KW-0812">Transmembrane</keyword>
<proteinExistence type="predicted"/>
<keyword evidence="2" id="KW-0472">Membrane</keyword>
<dbReference type="RefSeq" id="WP_231334558.1">
    <property type="nucleotide sequence ID" value="NZ_CP059572.1"/>
</dbReference>
<evidence type="ECO:0000313" key="4">
    <source>
        <dbReference type="Proteomes" id="UP001049518"/>
    </source>
</evidence>
<feature type="compositionally biased region" description="Acidic residues" evidence="1">
    <location>
        <begin position="292"/>
        <end position="307"/>
    </location>
</feature>
<dbReference type="Proteomes" id="UP001049518">
    <property type="component" value="Chromosome"/>
</dbReference>
<evidence type="ECO:0008006" key="5">
    <source>
        <dbReference type="Google" id="ProtNLM"/>
    </source>
</evidence>
<dbReference type="EMBL" id="CP059572">
    <property type="protein sequence ID" value="QXJ21410.1"/>
    <property type="molecule type" value="Genomic_DNA"/>
</dbReference>
<feature type="region of interest" description="Disordered" evidence="1">
    <location>
        <begin position="257"/>
        <end position="349"/>
    </location>
</feature>
<accession>A0ABX8QRJ8</accession>
<keyword evidence="2" id="KW-1133">Transmembrane helix</keyword>
<sequence>MSIWSSLDPASATVDPGGAVTVALRLRNTTDLVEEYRITVAGEPAVWAEVEPRTLRLYPGTTGTSEITFRPPRTPDATVGGHPFAVDVIPTEQPGDKTVVEGHLTVTPFTEVRAELLPHTVRGRFRGKPRFAVDNLGNTRLTASLTGKDNGGQLGFELSPANVQVEPGRAAWVRGRIKPGAITWFGNRESHPYKVNVLRSGVEPVEVEGVFLQRAVMPRWLLGLMGLLLTSALAFTIAWFTFKPNFGSRAREGGMVPVGNPLSLPDDKPSAKAPAPDQEPRQAPAEPLPGDGGDEEPGAGEGEGDGDGGERPLGGPGHHLLYLNKAGPWPEAAPAEEQPTSRTIPVESPGFARTGNEWKCTYSPVRFTICGLHDTYQAGTEPTFDFWVRSNGDPDASISVIFDWTFDGKDVLERRQVFKAFRLEPNQEWQRYTELVGSDFSEGEEYRDLDGGKLSVGFWIRSGNSPIEVRANVPRGQENISALRIPYEPTPE</sequence>